<evidence type="ECO:0000259" key="3">
    <source>
        <dbReference type="Pfam" id="PF01738"/>
    </source>
</evidence>
<evidence type="ECO:0000313" key="4">
    <source>
        <dbReference type="EMBL" id="TWB90574.1"/>
    </source>
</evidence>
<dbReference type="InterPro" id="IPR050261">
    <property type="entry name" value="FrsA_esterase"/>
</dbReference>
<feature type="chain" id="PRO_5022202811" evidence="2">
    <location>
        <begin position="26"/>
        <end position="295"/>
    </location>
</feature>
<feature type="signal peptide" evidence="2">
    <location>
        <begin position="1"/>
        <end position="25"/>
    </location>
</feature>
<dbReference type="SUPFAM" id="SSF53474">
    <property type="entry name" value="alpha/beta-Hydrolases"/>
    <property type="match status" value="1"/>
</dbReference>
<evidence type="ECO:0000256" key="2">
    <source>
        <dbReference type="SAM" id="SignalP"/>
    </source>
</evidence>
<accession>A0A560L7Z1</accession>
<dbReference type="GO" id="GO:0052689">
    <property type="term" value="F:carboxylic ester hydrolase activity"/>
    <property type="evidence" value="ECO:0007669"/>
    <property type="project" value="UniProtKB-ARBA"/>
</dbReference>
<keyword evidence="1 4" id="KW-0378">Hydrolase</keyword>
<dbReference type="STRING" id="1755647.AS156_29070"/>
<evidence type="ECO:0000256" key="1">
    <source>
        <dbReference type="ARBA" id="ARBA00022801"/>
    </source>
</evidence>
<feature type="domain" description="Dienelactone hydrolase" evidence="3">
    <location>
        <begin position="84"/>
        <end position="262"/>
    </location>
</feature>
<dbReference type="Pfam" id="PF01738">
    <property type="entry name" value="DLH"/>
    <property type="match status" value="1"/>
</dbReference>
<proteinExistence type="predicted"/>
<organism evidence="4 5">
    <name type="scientific">Bradyrhizobium macuxiense</name>
    <dbReference type="NCBI Taxonomy" id="1755647"/>
    <lineage>
        <taxon>Bacteria</taxon>
        <taxon>Pseudomonadati</taxon>
        <taxon>Pseudomonadota</taxon>
        <taxon>Alphaproteobacteria</taxon>
        <taxon>Hyphomicrobiales</taxon>
        <taxon>Nitrobacteraceae</taxon>
        <taxon>Bradyrhizobium</taxon>
    </lineage>
</organism>
<keyword evidence="2" id="KW-0732">Signal</keyword>
<protein>
    <submittedName>
        <fullName evidence="4">Dienelactone hydrolase</fullName>
    </submittedName>
</protein>
<sequence length="295" mass="32322">MRQHRLRTLAIGALLLLGLIAPARADDQDPPRRIQEEIWALPTPLPMFAYLVRPLGDGPFPLAIMNHGVSLNARDRSFFPLVEFRDAAMWFARRGYLVVAPVGTGYGAAAIDIPERGLYGPFFSKIGKCTDPNFFDAGLAVAQVDLWIIDYMTAEKRIVPKDVIVVGQSAGGWAAIALSSLNPPPVKAIITFAAGRGGRVDGKPNHNCNPDRLVEATGALGQTSRVPMLWLYIENDTFFGPALSKRMYEAFTAAGGRAEYHLLPPFGDEGHFLIGSPDSIPIWSPLVDRFLRSIR</sequence>
<dbReference type="InterPro" id="IPR002925">
    <property type="entry name" value="Dienelactn_hydro"/>
</dbReference>
<dbReference type="AlphaFoldDB" id="A0A560L7Z1"/>
<dbReference type="PANTHER" id="PTHR22946">
    <property type="entry name" value="DIENELACTONE HYDROLASE DOMAIN-CONTAINING PROTEIN-RELATED"/>
    <property type="match status" value="1"/>
</dbReference>
<dbReference type="Gene3D" id="3.40.50.1820">
    <property type="entry name" value="alpha/beta hydrolase"/>
    <property type="match status" value="1"/>
</dbReference>
<reference evidence="4 5" key="1">
    <citation type="submission" date="2019-06" db="EMBL/GenBank/DDBJ databases">
        <title>Genomic Encyclopedia of Type Strains, Phase IV (KMG-V): Genome sequencing to study the core and pangenomes of soil and plant-associated prokaryotes.</title>
        <authorList>
            <person name="Whitman W."/>
        </authorList>
    </citation>
    <scope>NUCLEOTIDE SEQUENCE [LARGE SCALE GENOMIC DNA]</scope>
    <source>
        <strain evidence="4 5">BR 10355</strain>
    </source>
</reference>
<dbReference type="EMBL" id="VITY01000014">
    <property type="protein sequence ID" value="TWB90574.1"/>
    <property type="molecule type" value="Genomic_DNA"/>
</dbReference>
<keyword evidence="5" id="KW-1185">Reference proteome</keyword>
<dbReference type="Proteomes" id="UP000321304">
    <property type="component" value="Unassembled WGS sequence"/>
</dbReference>
<dbReference type="RefSeq" id="WP_146991307.1">
    <property type="nucleotide sequence ID" value="NZ_VITY01000014.1"/>
</dbReference>
<gene>
    <name evidence="4" type="ORF">FBZ93_114127</name>
</gene>
<dbReference type="OrthoDB" id="7839439at2"/>
<comment type="caution">
    <text evidence="4">The sequence shown here is derived from an EMBL/GenBank/DDBJ whole genome shotgun (WGS) entry which is preliminary data.</text>
</comment>
<evidence type="ECO:0000313" key="5">
    <source>
        <dbReference type="Proteomes" id="UP000321304"/>
    </source>
</evidence>
<dbReference type="PANTHER" id="PTHR22946:SF9">
    <property type="entry name" value="POLYKETIDE TRANSFERASE AF380"/>
    <property type="match status" value="1"/>
</dbReference>
<name>A0A560L7Z1_9BRAD</name>
<dbReference type="InterPro" id="IPR029058">
    <property type="entry name" value="AB_hydrolase_fold"/>
</dbReference>